<gene>
    <name evidence="2" type="ORF">CLAFUR5_02677</name>
</gene>
<reference evidence="2" key="2">
    <citation type="journal article" date="2022" name="Microb. Genom.">
        <title>A chromosome-scale genome assembly of the tomato pathogen Cladosporium fulvum reveals a compartmentalized genome architecture and the presence of a dispensable chromosome.</title>
        <authorList>
            <person name="Zaccaron A.Z."/>
            <person name="Chen L.H."/>
            <person name="Samaras A."/>
            <person name="Stergiopoulos I."/>
        </authorList>
    </citation>
    <scope>NUCLEOTIDE SEQUENCE</scope>
    <source>
        <strain evidence="2">Race5_Kim</strain>
    </source>
</reference>
<accession>A0A9Q8LBP5</accession>
<dbReference type="GeneID" id="71982555"/>
<dbReference type="AlphaFoldDB" id="A0A9Q8LBP5"/>
<dbReference type="RefSeq" id="XP_047758848.1">
    <property type="nucleotide sequence ID" value="XM_047901825.1"/>
</dbReference>
<name>A0A9Q8LBP5_PASFU</name>
<evidence type="ECO:0000313" key="2">
    <source>
        <dbReference type="EMBL" id="UJO14482.1"/>
    </source>
</evidence>
<organism evidence="2 3">
    <name type="scientific">Passalora fulva</name>
    <name type="common">Tomato leaf mold</name>
    <name type="synonym">Cladosporium fulvum</name>
    <dbReference type="NCBI Taxonomy" id="5499"/>
    <lineage>
        <taxon>Eukaryota</taxon>
        <taxon>Fungi</taxon>
        <taxon>Dikarya</taxon>
        <taxon>Ascomycota</taxon>
        <taxon>Pezizomycotina</taxon>
        <taxon>Dothideomycetes</taxon>
        <taxon>Dothideomycetidae</taxon>
        <taxon>Mycosphaerellales</taxon>
        <taxon>Mycosphaerellaceae</taxon>
        <taxon>Fulvia</taxon>
    </lineage>
</organism>
<feature type="signal peptide" evidence="1">
    <location>
        <begin position="1"/>
        <end position="16"/>
    </location>
</feature>
<evidence type="ECO:0000256" key="1">
    <source>
        <dbReference type="SAM" id="SignalP"/>
    </source>
</evidence>
<reference evidence="2" key="1">
    <citation type="submission" date="2021-12" db="EMBL/GenBank/DDBJ databases">
        <authorList>
            <person name="Zaccaron A."/>
            <person name="Stergiopoulos I."/>
        </authorList>
    </citation>
    <scope>NUCLEOTIDE SEQUENCE</scope>
    <source>
        <strain evidence="2">Race5_Kim</strain>
    </source>
</reference>
<keyword evidence="3" id="KW-1185">Reference proteome</keyword>
<dbReference type="KEGG" id="ffu:CLAFUR5_02677"/>
<keyword evidence="1" id="KW-0732">Signal</keyword>
<dbReference type="EMBL" id="CP090164">
    <property type="protein sequence ID" value="UJO14482.1"/>
    <property type="molecule type" value="Genomic_DNA"/>
</dbReference>
<evidence type="ECO:0000313" key="3">
    <source>
        <dbReference type="Proteomes" id="UP000756132"/>
    </source>
</evidence>
<sequence length="125" mass="14220">MALLSLWLIILCLVSAVFPWSAPSDVKVEDVAFKDYHDLWHGYRKSPILAPHLEIRNMAQHGNEHTKRWYGMEQLGSGATQASGNVQPWPVTCTTPEIIQTLKYCYVDERSHKNLEKIIAQSTAK</sequence>
<dbReference type="Proteomes" id="UP000756132">
    <property type="component" value="Chromosome 2"/>
</dbReference>
<feature type="chain" id="PRO_5040515218" evidence="1">
    <location>
        <begin position="17"/>
        <end position="125"/>
    </location>
</feature>
<protein>
    <submittedName>
        <fullName evidence="2">Uncharacterized protein</fullName>
    </submittedName>
</protein>
<proteinExistence type="predicted"/>